<evidence type="ECO:0008006" key="3">
    <source>
        <dbReference type="Google" id="ProtNLM"/>
    </source>
</evidence>
<reference evidence="1 2" key="1">
    <citation type="submission" date="2022-12" db="EMBL/GenBank/DDBJ databases">
        <title>Chromosome-level genome of Tegillarca granosa.</title>
        <authorList>
            <person name="Kim J."/>
        </authorList>
    </citation>
    <scope>NUCLEOTIDE SEQUENCE [LARGE SCALE GENOMIC DNA]</scope>
    <source>
        <strain evidence="1">Teg-2019</strain>
        <tissue evidence="1">Adductor muscle</tissue>
    </source>
</reference>
<accession>A0ABQ9E9E8</accession>
<comment type="caution">
    <text evidence="1">The sequence shown here is derived from an EMBL/GenBank/DDBJ whole genome shotgun (WGS) entry which is preliminary data.</text>
</comment>
<proteinExistence type="predicted"/>
<sequence>MLTNVLNILPFPTLTIRYGIRSHKIRHDAEKTGKVTHTPRYRHIPFTSQDKRNHQYLLIMQRIEKGFGKLHWIKQSRVSKFGQVTSLQVEGMSFQKITCDKKNKTLHRIKMNQRTFPCLRKKLAVKLETTFHIIVACAVLYNLRKNWNLTIPDDSSDDICSFII</sequence>
<keyword evidence="2" id="KW-1185">Reference proteome</keyword>
<evidence type="ECO:0000313" key="1">
    <source>
        <dbReference type="EMBL" id="KAJ8301942.1"/>
    </source>
</evidence>
<protein>
    <recommendedName>
        <fullName evidence="3">DDE Tnp4 domain-containing protein</fullName>
    </recommendedName>
</protein>
<organism evidence="1 2">
    <name type="scientific">Tegillarca granosa</name>
    <name type="common">Malaysian cockle</name>
    <name type="synonym">Anadara granosa</name>
    <dbReference type="NCBI Taxonomy" id="220873"/>
    <lineage>
        <taxon>Eukaryota</taxon>
        <taxon>Metazoa</taxon>
        <taxon>Spiralia</taxon>
        <taxon>Lophotrochozoa</taxon>
        <taxon>Mollusca</taxon>
        <taxon>Bivalvia</taxon>
        <taxon>Autobranchia</taxon>
        <taxon>Pteriomorphia</taxon>
        <taxon>Arcoida</taxon>
        <taxon>Arcoidea</taxon>
        <taxon>Arcidae</taxon>
        <taxon>Tegillarca</taxon>
    </lineage>
</organism>
<dbReference type="EMBL" id="JARBDR010000918">
    <property type="protein sequence ID" value="KAJ8301942.1"/>
    <property type="molecule type" value="Genomic_DNA"/>
</dbReference>
<dbReference type="Proteomes" id="UP001217089">
    <property type="component" value="Unassembled WGS sequence"/>
</dbReference>
<name>A0ABQ9E9E8_TEGGR</name>
<gene>
    <name evidence="1" type="ORF">KUTeg_020929</name>
</gene>
<evidence type="ECO:0000313" key="2">
    <source>
        <dbReference type="Proteomes" id="UP001217089"/>
    </source>
</evidence>